<keyword evidence="4" id="KW-1185">Reference proteome</keyword>
<feature type="region of interest" description="Disordered" evidence="1">
    <location>
        <begin position="18"/>
        <end position="45"/>
    </location>
</feature>
<reference evidence="3 4" key="1">
    <citation type="submission" date="2019-03" db="EMBL/GenBank/DDBJ databases">
        <authorList>
            <person name="Gaulin E."/>
            <person name="Dumas B."/>
        </authorList>
    </citation>
    <scope>NUCLEOTIDE SEQUENCE [LARGE SCALE GENOMIC DNA]</scope>
    <source>
        <strain evidence="3">CBS 568.67</strain>
    </source>
</reference>
<evidence type="ECO:0000313" key="3">
    <source>
        <dbReference type="EMBL" id="VFU01985.1"/>
    </source>
</evidence>
<dbReference type="Proteomes" id="UP000332933">
    <property type="component" value="Unassembled WGS sequence"/>
</dbReference>
<evidence type="ECO:0000313" key="4">
    <source>
        <dbReference type="Proteomes" id="UP000332933"/>
    </source>
</evidence>
<accession>A0A485LSZ8</accession>
<proteinExistence type="predicted"/>
<sequence>MCGGRVSQIVSLPWTDDTSTRMSHVPTSSRLQPASKYRGPIGGTTPPGKSYETRLAFGMVCTPRYDLPVIDGAKEACAGCVLFALLVASLLHQQLWSLLARVTRHHNCSVFSMCTNVATDLMLFAHWCQRHHRQAEDHKLLPSSPAIGAVVAVVTCSTLPTAPPFGHDCSTTNRMA</sequence>
<protein>
    <submittedName>
        <fullName evidence="3">Aste57867_25360 protein</fullName>
    </submittedName>
</protein>
<organism evidence="3 4">
    <name type="scientific">Aphanomyces stellatus</name>
    <dbReference type="NCBI Taxonomy" id="120398"/>
    <lineage>
        <taxon>Eukaryota</taxon>
        <taxon>Sar</taxon>
        <taxon>Stramenopiles</taxon>
        <taxon>Oomycota</taxon>
        <taxon>Saprolegniomycetes</taxon>
        <taxon>Saprolegniales</taxon>
        <taxon>Verrucalvaceae</taxon>
        <taxon>Aphanomyces</taxon>
    </lineage>
</organism>
<dbReference type="EMBL" id="VJMH01007521">
    <property type="protein sequence ID" value="KAF0682562.1"/>
    <property type="molecule type" value="Genomic_DNA"/>
</dbReference>
<evidence type="ECO:0000256" key="1">
    <source>
        <dbReference type="SAM" id="MobiDB-lite"/>
    </source>
</evidence>
<dbReference type="EMBL" id="CAADRA010007547">
    <property type="protein sequence ID" value="VFU01985.1"/>
    <property type="molecule type" value="Genomic_DNA"/>
</dbReference>
<reference evidence="2" key="2">
    <citation type="submission" date="2019-06" db="EMBL/GenBank/DDBJ databases">
        <title>Genomics analysis of Aphanomyces spp. identifies a new class of oomycete effector associated with host adaptation.</title>
        <authorList>
            <person name="Gaulin E."/>
        </authorList>
    </citation>
    <scope>NUCLEOTIDE SEQUENCE</scope>
    <source>
        <strain evidence="2">CBS 578.67</strain>
    </source>
</reference>
<dbReference type="AlphaFoldDB" id="A0A485LSZ8"/>
<feature type="compositionally biased region" description="Polar residues" evidence="1">
    <location>
        <begin position="18"/>
        <end position="32"/>
    </location>
</feature>
<name>A0A485LSZ8_9STRA</name>
<gene>
    <name evidence="3" type="primary">Aste57867_25360</name>
    <name evidence="2" type="ORF">As57867_025282</name>
    <name evidence="3" type="ORF">ASTE57867_25360</name>
</gene>
<evidence type="ECO:0000313" key="2">
    <source>
        <dbReference type="EMBL" id="KAF0682562.1"/>
    </source>
</evidence>